<keyword evidence="2" id="KW-0540">Nuclease</keyword>
<sequence>VNGSVFVDTSVLVRLFDDDEPDRQAAARAVIGVVPGEDAGPALVLSAQVLAEFTDVATTRLVRPLPMVTARRVLADLAELHVVPFDADLVLSAADTAEEHDLSIRDALVVEAAASSGCSRLLTEALPHGTMVRGVAVEDPGHPDSTP</sequence>
<dbReference type="InterPro" id="IPR029060">
    <property type="entry name" value="PIN-like_dom_sf"/>
</dbReference>
<organism evidence="6">
    <name type="scientific">marine metagenome</name>
    <dbReference type="NCBI Taxonomy" id="408172"/>
    <lineage>
        <taxon>unclassified sequences</taxon>
        <taxon>metagenomes</taxon>
        <taxon>ecological metagenomes</taxon>
    </lineage>
</organism>
<dbReference type="SUPFAM" id="SSF88723">
    <property type="entry name" value="PIN domain-like"/>
    <property type="match status" value="1"/>
</dbReference>
<feature type="domain" description="PIN" evidence="5">
    <location>
        <begin position="5"/>
        <end position="123"/>
    </location>
</feature>
<protein>
    <recommendedName>
        <fullName evidence="5">PIN domain-containing protein</fullName>
    </recommendedName>
</protein>
<keyword evidence="1" id="KW-1277">Toxin-antitoxin system</keyword>
<evidence type="ECO:0000256" key="2">
    <source>
        <dbReference type="ARBA" id="ARBA00022722"/>
    </source>
</evidence>
<name>A0A382H250_9ZZZZ</name>
<dbReference type="GO" id="GO:0016787">
    <property type="term" value="F:hydrolase activity"/>
    <property type="evidence" value="ECO:0007669"/>
    <property type="project" value="UniProtKB-KW"/>
</dbReference>
<dbReference type="Gene3D" id="3.40.50.1010">
    <property type="entry name" value="5'-nuclease"/>
    <property type="match status" value="1"/>
</dbReference>
<evidence type="ECO:0000313" key="6">
    <source>
        <dbReference type="EMBL" id="SVB81386.1"/>
    </source>
</evidence>
<evidence type="ECO:0000256" key="1">
    <source>
        <dbReference type="ARBA" id="ARBA00022649"/>
    </source>
</evidence>
<dbReference type="InterPro" id="IPR002716">
    <property type="entry name" value="PIN_dom"/>
</dbReference>
<evidence type="ECO:0000256" key="4">
    <source>
        <dbReference type="ARBA" id="ARBA00022801"/>
    </source>
</evidence>
<evidence type="ECO:0000256" key="3">
    <source>
        <dbReference type="ARBA" id="ARBA00022723"/>
    </source>
</evidence>
<dbReference type="AlphaFoldDB" id="A0A382H250"/>
<dbReference type="GO" id="GO:0004540">
    <property type="term" value="F:RNA nuclease activity"/>
    <property type="evidence" value="ECO:0007669"/>
    <property type="project" value="InterPro"/>
</dbReference>
<dbReference type="Pfam" id="PF01850">
    <property type="entry name" value="PIN"/>
    <property type="match status" value="1"/>
</dbReference>
<dbReference type="CDD" id="cd18692">
    <property type="entry name" value="PIN_VapC-like"/>
    <property type="match status" value="1"/>
</dbReference>
<accession>A0A382H250</accession>
<keyword evidence="4" id="KW-0378">Hydrolase</keyword>
<keyword evidence="3" id="KW-0479">Metal-binding</keyword>
<feature type="non-terminal residue" evidence="6">
    <location>
        <position position="1"/>
    </location>
</feature>
<reference evidence="6" key="1">
    <citation type="submission" date="2018-05" db="EMBL/GenBank/DDBJ databases">
        <authorList>
            <person name="Lanie J.A."/>
            <person name="Ng W.-L."/>
            <person name="Kazmierczak K.M."/>
            <person name="Andrzejewski T.M."/>
            <person name="Davidsen T.M."/>
            <person name="Wayne K.J."/>
            <person name="Tettelin H."/>
            <person name="Glass J.I."/>
            <person name="Rusch D."/>
            <person name="Podicherti R."/>
            <person name="Tsui H.-C.T."/>
            <person name="Winkler M.E."/>
        </authorList>
    </citation>
    <scope>NUCLEOTIDE SEQUENCE</scope>
</reference>
<dbReference type="InterPro" id="IPR022907">
    <property type="entry name" value="VapC_family"/>
</dbReference>
<dbReference type="EMBL" id="UINC01058756">
    <property type="protein sequence ID" value="SVB81386.1"/>
    <property type="molecule type" value="Genomic_DNA"/>
</dbReference>
<dbReference type="GO" id="GO:0046872">
    <property type="term" value="F:metal ion binding"/>
    <property type="evidence" value="ECO:0007669"/>
    <property type="project" value="UniProtKB-KW"/>
</dbReference>
<gene>
    <name evidence="6" type="ORF">METZ01_LOCUS234240</name>
</gene>
<dbReference type="HAMAP" id="MF_00265">
    <property type="entry name" value="VapC_Nob1"/>
    <property type="match status" value="1"/>
</dbReference>
<evidence type="ECO:0000259" key="5">
    <source>
        <dbReference type="Pfam" id="PF01850"/>
    </source>
</evidence>
<proteinExistence type="inferred from homology"/>